<reference evidence="7 8" key="1">
    <citation type="submission" date="2016-02" db="EMBL/GenBank/DDBJ databases">
        <title>Genome analysis of coral dinoflagellate symbionts highlights evolutionary adaptations to a symbiotic lifestyle.</title>
        <authorList>
            <person name="Aranda M."/>
            <person name="Li Y."/>
            <person name="Liew Y.J."/>
            <person name="Baumgarten S."/>
            <person name="Simakov O."/>
            <person name="Wilson M."/>
            <person name="Piel J."/>
            <person name="Ashoor H."/>
            <person name="Bougouffa S."/>
            <person name="Bajic V.B."/>
            <person name="Ryu T."/>
            <person name="Ravasi T."/>
            <person name="Bayer T."/>
            <person name="Micklem G."/>
            <person name="Kim H."/>
            <person name="Bhak J."/>
            <person name="Lajeunesse T.C."/>
            <person name="Voolstra C.R."/>
        </authorList>
    </citation>
    <scope>NUCLEOTIDE SEQUENCE [LARGE SCALE GENOMIC DNA]</scope>
    <source>
        <strain evidence="7 8">CCMP2467</strain>
    </source>
</reference>
<keyword evidence="3" id="KW-0472">Membrane</keyword>
<keyword evidence="3" id="KW-1133">Transmembrane helix</keyword>
<dbReference type="GO" id="GO:0051082">
    <property type="term" value="F:unfolded protein binding"/>
    <property type="evidence" value="ECO:0007669"/>
    <property type="project" value="TreeGrafter"/>
</dbReference>
<dbReference type="CDD" id="cd06467">
    <property type="entry name" value="p23_NUDC_like"/>
    <property type="match status" value="1"/>
</dbReference>
<dbReference type="InterPro" id="IPR036116">
    <property type="entry name" value="FN3_sf"/>
</dbReference>
<feature type="transmembrane region" description="Helical" evidence="3">
    <location>
        <begin position="217"/>
        <end position="240"/>
    </location>
</feature>
<dbReference type="PROSITE" id="PS51203">
    <property type="entry name" value="CS"/>
    <property type="match status" value="1"/>
</dbReference>
<dbReference type="InterPro" id="IPR003961">
    <property type="entry name" value="FN3_dom"/>
</dbReference>
<name>A0A1Q9DD01_SYMMI</name>
<keyword evidence="4" id="KW-0732">Signal</keyword>
<dbReference type="AlphaFoldDB" id="A0A1Q9DD01"/>
<evidence type="ECO:0000256" key="3">
    <source>
        <dbReference type="SAM" id="Phobius"/>
    </source>
</evidence>
<evidence type="ECO:0000259" key="5">
    <source>
        <dbReference type="PROSITE" id="PS50853"/>
    </source>
</evidence>
<dbReference type="EMBL" id="LSRX01000596">
    <property type="protein sequence ID" value="OLP93042.1"/>
    <property type="molecule type" value="Genomic_DNA"/>
</dbReference>
<dbReference type="InterPro" id="IPR007052">
    <property type="entry name" value="CS_dom"/>
</dbReference>
<keyword evidence="8" id="KW-1185">Reference proteome</keyword>
<dbReference type="GO" id="GO:0006457">
    <property type="term" value="P:protein folding"/>
    <property type="evidence" value="ECO:0007669"/>
    <property type="project" value="TreeGrafter"/>
</dbReference>
<dbReference type="PROSITE" id="PS50853">
    <property type="entry name" value="FN3"/>
    <property type="match status" value="1"/>
</dbReference>
<dbReference type="Gene3D" id="2.60.40.10">
    <property type="entry name" value="Immunoglobulins"/>
    <property type="match status" value="1"/>
</dbReference>
<dbReference type="InterPro" id="IPR008978">
    <property type="entry name" value="HSP20-like_chaperone"/>
</dbReference>
<feature type="signal peptide" evidence="4">
    <location>
        <begin position="1"/>
        <end position="18"/>
    </location>
</feature>
<comment type="subcellular location">
    <subcellularLocation>
        <location evidence="1">Cytoplasm</location>
    </subcellularLocation>
</comment>
<dbReference type="InterPro" id="IPR013783">
    <property type="entry name" value="Ig-like_fold"/>
</dbReference>
<evidence type="ECO:0000256" key="1">
    <source>
        <dbReference type="ARBA" id="ARBA00004496"/>
    </source>
</evidence>
<dbReference type="InterPro" id="IPR037898">
    <property type="entry name" value="NudC_fam"/>
</dbReference>
<dbReference type="Proteomes" id="UP000186817">
    <property type="component" value="Unassembled WGS sequence"/>
</dbReference>
<keyword evidence="3" id="KW-0812">Transmembrane</keyword>
<dbReference type="SUPFAM" id="SSF49764">
    <property type="entry name" value="HSP20-like chaperones"/>
    <property type="match status" value="1"/>
</dbReference>
<gene>
    <name evidence="7" type="primary">BOB1</name>
    <name evidence="7" type="ORF">AK812_SmicGene25085</name>
</gene>
<dbReference type="PANTHER" id="PTHR12356:SF3">
    <property type="entry name" value="NUCLEAR MIGRATION PROTEIN NUDC"/>
    <property type="match status" value="1"/>
</dbReference>
<keyword evidence="2" id="KW-0963">Cytoplasm</keyword>
<dbReference type="Pfam" id="PF04969">
    <property type="entry name" value="CS"/>
    <property type="match status" value="1"/>
</dbReference>
<proteinExistence type="predicted"/>
<protein>
    <submittedName>
        <fullName evidence="7">Protein BOBBER 1</fullName>
    </submittedName>
</protein>
<evidence type="ECO:0000313" key="8">
    <source>
        <dbReference type="Proteomes" id="UP000186817"/>
    </source>
</evidence>
<feature type="domain" description="CS" evidence="6">
    <location>
        <begin position="607"/>
        <end position="703"/>
    </location>
</feature>
<feature type="transmembrane region" description="Helical" evidence="3">
    <location>
        <begin position="446"/>
        <end position="467"/>
    </location>
</feature>
<evidence type="ECO:0000256" key="4">
    <source>
        <dbReference type="SAM" id="SignalP"/>
    </source>
</evidence>
<dbReference type="PANTHER" id="PTHR12356">
    <property type="entry name" value="NUCLEAR MOVEMENT PROTEIN NUDC"/>
    <property type="match status" value="1"/>
</dbReference>
<sequence length="797" mass="88762">MRILAVCWLSTWLLKADGTESPRKEGALGPGSEALEREEAERLLQKYKLTFSEDGDPLRRRGQDLACSACQLAAKRFQSKVASRIKGKMPDAEKKTVFQRGLTTACEEAQFPQQLAVVEKEGKQFYVDFQEALGSAHGRVNVKAMSPEIKADVINGCRHLLQKEWKDSLLQKVLSTPKGGRASDVDFGKLICGPKMSAVCDEEEESDGDREEDEPQILLVSAVGAAVQLLVQLVAFPLAFPGHVHPDVLREGLNELMGRKLSSVPWIAFTYWVCNIIFSVSALRLVRRASASTVVLANVAALPLSALVFCCPLPLLKPQQFRWTFAMSLLLVAGGNLLYGRHEQEQEEEEEEVQLRGSAAHVLCMFLLDLARAATRGEQRVAMAELSFLRILKFMLGPPGVPIFLVLMFDAILAMIVLTVVLLILPKRVLSKSKLVRTARNKLLRLLSRMVELSMQGPVALLVVWLGRKVFRGRLDSVPKPPHGVSPKAEGTYDVSVQFSPTKGWNPFHQETYVVAFRKEGVNWLERPFKPGENLEDMSGDAKKGNRFKATVDGLPIGTRITFRVCALSYWGRGPWSREASVSTMAKPSKDFGCTGPLGPAREKTGSDKKQYVWLQTRNEVHIRIPVGTDVRGKDVKFKALPLRLQVDLAVGGETLELLHGQLAHRINSDDATWYIDESKEEGRYIQITIFKLEALDRWSRVFEGDEHPEIDVRHVQWFVDPLNPGTLGDLDEWTSGRTPGRLILRGRAGDGVAQMVRGSTWTAIDLLRVTSKIQCNHRAVRCLGGLPLQTVSMPRL</sequence>
<evidence type="ECO:0000259" key="6">
    <source>
        <dbReference type="PROSITE" id="PS51203"/>
    </source>
</evidence>
<dbReference type="CDD" id="cd00063">
    <property type="entry name" value="FN3"/>
    <property type="match status" value="1"/>
</dbReference>
<dbReference type="Gene3D" id="2.60.40.790">
    <property type="match status" value="1"/>
</dbReference>
<feature type="transmembrane region" description="Helical" evidence="3">
    <location>
        <begin position="403"/>
        <end position="425"/>
    </location>
</feature>
<dbReference type="SUPFAM" id="SSF49265">
    <property type="entry name" value="Fibronectin type III"/>
    <property type="match status" value="1"/>
</dbReference>
<dbReference type="OrthoDB" id="416217at2759"/>
<feature type="domain" description="Fibronectin type-III" evidence="5">
    <location>
        <begin position="481"/>
        <end position="587"/>
    </location>
</feature>
<feature type="transmembrane region" description="Helical" evidence="3">
    <location>
        <begin position="261"/>
        <end position="283"/>
    </location>
</feature>
<organism evidence="7 8">
    <name type="scientific">Symbiodinium microadriaticum</name>
    <name type="common">Dinoflagellate</name>
    <name type="synonym">Zooxanthella microadriatica</name>
    <dbReference type="NCBI Taxonomy" id="2951"/>
    <lineage>
        <taxon>Eukaryota</taxon>
        <taxon>Sar</taxon>
        <taxon>Alveolata</taxon>
        <taxon>Dinophyceae</taxon>
        <taxon>Suessiales</taxon>
        <taxon>Symbiodiniaceae</taxon>
        <taxon>Symbiodinium</taxon>
    </lineage>
</organism>
<feature type="chain" id="PRO_5012163857" evidence="4">
    <location>
        <begin position="19"/>
        <end position="797"/>
    </location>
</feature>
<comment type="caution">
    <text evidence="7">The sequence shown here is derived from an EMBL/GenBank/DDBJ whole genome shotgun (WGS) entry which is preliminary data.</text>
</comment>
<dbReference type="GO" id="GO:0005737">
    <property type="term" value="C:cytoplasm"/>
    <property type="evidence" value="ECO:0007669"/>
    <property type="project" value="UniProtKB-SubCell"/>
</dbReference>
<accession>A0A1Q9DD01</accession>
<evidence type="ECO:0000256" key="2">
    <source>
        <dbReference type="ARBA" id="ARBA00022490"/>
    </source>
</evidence>
<feature type="transmembrane region" description="Helical" evidence="3">
    <location>
        <begin position="295"/>
        <end position="316"/>
    </location>
</feature>
<evidence type="ECO:0000313" key="7">
    <source>
        <dbReference type="EMBL" id="OLP93042.1"/>
    </source>
</evidence>